<dbReference type="GO" id="GO:0004843">
    <property type="term" value="F:cysteine-type deubiquitinase activity"/>
    <property type="evidence" value="ECO:0007669"/>
    <property type="project" value="UniProtKB-UniRule"/>
</dbReference>
<dbReference type="Gene3D" id="3.90.70.10">
    <property type="entry name" value="Cysteine proteinases"/>
    <property type="match status" value="1"/>
</dbReference>
<feature type="region of interest" description="Disordered" evidence="7">
    <location>
        <begin position="499"/>
        <end position="519"/>
    </location>
</feature>
<keyword evidence="5 6" id="KW-0788">Thiol protease</keyword>
<evidence type="ECO:0000259" key="8">
    <source>
        <dbReference type="PROSITE" id="PS50053"/>
    </source>
</evidence>
<name>A0A9P6E072_9AGAM</name>
<dbReference type="PROSITE" id="PS50053">
    <property type="entry name" value="UBIQUITIN_2"/>
    <property type="match status" value="1"/>
</dbReference>
<proteinExistence type="inferred from homology"/>
<dbReference type="GO" id="GO:0061136">
    <property type="term" value="P:regulation of proteasomal protein catabolic process"/>
    <property type="evidence" value="ECO:0007669"/>
    <property type="project" value="TreeGrafter"/>
</dbReference>
<dbReference type="InterPro" id="IPR028889">
    <property type="entry name" value="USP"/>
</dbReference>
<dbReference type="InterPro" id="IPR018200">
    <property type="entry name" value="USP_CS"/>
</dbReference>
<dbReference type="PANTHER" id="PTHR43982:SF1">
    <property type="entry name" value="UBIQUITIN CARBOXYL-TERMINAL HYDROLASE 14"/>
    <property type="match status" value="1"/>
</dbReference>
<keyword evidence="11" id="KW-1185">Reference proteome</keyword>
<dbReference type="GO" id="GO:0016579">
    <property type="term" value="P:protein deubiquitination"/>
    <property type="evidence" value="ECO:0007669"/>
    <property type="project" value="InterPro"/>
</dbReference>
<accession>A0A9P6E072</accession>
<dbReference type="AlphaFoldDB" id="A0A9P6E072"/>
<dbReference type="CDD" id="cd02657">
    <property type="entry name" value="Peptidase_C19A"/>
    <property type="match status" value="1"/>
</dbReference>
<evidence type="ECO:0000256" key="5">
    <source>
        <dbReference type="ARBA" id="ARBA00022807"/>
    </source>
</evidence>
<dbReference type="InterPro" id="IPR029071">
    <property type="entry name" value="Ubiquitin-like_domsf"/>
</dbReference>
<dbReference type="PROSITE" id="PS00972">
    <property type="entry name" value="USP_1"/>
    <property type="match status" value="1"/>
</dbReference>
<dbReference type="Pfam" id="PF00443">
    <property type="entry name" value="UCH"/>
    <property type="match status" value="1"/>
</dbReference>
<dbReference type="SUPFAM" id="SSF54236">
    <property type="entry name" value="Ubiquitin-like"/>
    <property type="match status" value="1"/>
</dbReference>
<dbReference type="InterPro" id="IPR000626">
    <property type="entry name" value="Ubiquitin-like_dom"/>
</dbReference>
<evidence type="ECO:0000256" key="1">
    <source>
        <dbReference type="ARBA" id="ARBA00000707"/>
    </source>
</evidence>
<evidence type="ECO:0000313" key="10">
    <source>
        <dbReference type="EMBL" id="KAF9516715.1"/>
    </source>
</evidence>
<dbReference type="SMART" id="SM00213">
    <property type="entry name" value="UBQ"/>
    <property type="match status" value="1"/>
</dbReference>
<dbReference type="GO" id="GO:0070628">
    <property type="term" value="F:proteasome binding"/>
    <property type="evidence" value="ECO:0007669"/>
    <property type="project" value="TreeGrafter"/>
</dbReference>
<feature type="region of interest" description="Disordered" evidence="7">
    <location>
        <begin position="367"/>
        <end position="387"/>
    </location>
</feature>
<dbReference type="SUPFAM" id="SSF54001">
    <property type="entry name" value="Cysteine proteinases"/>
    <property type="match status" value="1"/>
</dbReference>
<dbReference type="PROSITE" id="PS00973">
    <property type="entry name" value="USP_2"/>
    <property type="match status" value="1"/>
</dbReference>
<keyword evidence="3 6" id="KW-0833">Ubl conjugation pathway</keyword>
<evidence type="ECO:0000256" key="2">
    <source>
        <dbReference type="ARBA" id="ARBA00022670"/>
    </source>
</evidence>
<comment type="catalytic activity">
    <reaction evidence="1 6">
        <text>Thiol-dependent hydrolysis of ester, thioester, amide, peptide and isopeptide bonds formed by the C-terminal Gly of ubiquitin (a 76-residue protein attached to proteins as an intracellular targeting signal).</text>
        <dbReference type="EC" id="3.4.19.12"/>
    </reaction>
</comment>
<dbReference type="Pfam" id="PF00240">
    <property type="entry name" value="ubiquitin"/>
    <property type="match status" value="1"/>
</dbReference>
<evidence type="ECO:0000259" key="9">
    <source>
        <dbReference type="PROSITE" id="PS50235"/>
    </source>
</evidence>
<feature type="domain" description="USP" evidence="9">
    <location>
        <begin position="105"/>
        <end position="557"/>
    </location>
</feature>
<protein>
    <recommendedName>
        <fullName evidence="6">Ubiquitin carboxyl-terminal hydrolase</fullName>
        <ecNumber evidence="6">3.4.19.12</ecNumber>
    </recommendedName>
</protein>
<dbReference type="GO" id="GO:0043161">
    <property type="term" value="P:proteasome-mediated ubiquitin-dependent protein catabolic process"/>
    <property type="evidence" value="ECO:0007669"/>
    <property type="project" value="InterPro"/>
</dbReference>
<keyword evidence="4 6" id="KW-0378">Hydrolase</keyword>
<evidence type="ECO:0000256" key="6">
    <source>
        <dbReference type="RuleBase" id="RU366025"/>
    </source>
</evidence>
<feature type="compositionally biased region" description="Low complexity" evidence="7">
    <location>
        <begin position="499"/>
        <end position="508"/>
    </location>
</feature>
<dbReference type="InterPro" id="IPR038765">
    <property type="entry name" value="Papain-like_cys_pep_sf"/>
</dbReference>
<dbReference type="PANTHER" id="PTHR43982">
    <property type="entry name" value="UBIQUITIN CARBOXYL-TERMINAL HYDROLASE"/>
    <property type="match status" value="1"/>
</dbReference>
<evidence type="ECO:0000256" key="4">
    <source>
        <dbReference type="ARBA" id="ARBA00022801"/>
    </source>
</evidence>
<dbReference type="InterPro" id="IPR001394">
    <property type="entry name" value="Peptidase_C19_UCH"/>
</dbReference>
<comment type="caution">
    <text evidence="10">The sequence shown here is derived from an EMBL/GenBank/DDBJ whole genome shotgun (WGS) entry which is preliminary data.</text>
</comment>
<dbReference type="PROSITE" id="PS50235">
    <property type="entry name" value="USP_3"/>
    <property type="match status" value="1"/>
</dbReference>
<organism evidence="10 11">
    <name type="scientific">Hydnum rufescens UP504</name>
    <dbReference type="NCBI Taxonomy" id="1448309"/>
    <lineage>
        <taxon>Eukaryota</taxon>
        <taxon>Fungi</taxon>
        <taxon>Dikarya</taxon>
        <taxon>Basidiomycota</taxon>
        <taxon>Agaricomycotina</taxon>
        <taxon>Agaricomycetes</taxon>
        <taxon>Cantharellales</taxon>
        <taxon>Hydnaceae</taxon>
        <taxon>Hydnum</taxon>
    </lineage>
</organism>
<gene>
    <name evidence="10" type="ORF">BS47DRAFT_1315175</name>
</gene>
<comment type="similarity">
    <text evidence="6">Belongs to the peptidase C19 family.</text>
</comment>
<evidence type="ECO:0000313" key="11">
    <source>
        <dbReference type="Proteomes" id="UP000886523"/>
    </source>
</evidence>
<reference evidence="10" key="1">
    <citation type="journal article" date="2020" name="Nat. Commun.">
        <title>Large-scale genome sequencing of mycorrhizal fungi provides insights into the early evolution of symbiotic traits.</title>
        <authorList>
            <person name="Miyauchi S."/>
            <person name="Kiss E."/>
            <person name="Kuo A."/>
            <person name="Drula E."/>
            <person name="Kohler A."/>
            <person name="Sanchez-Garcia M."/>
            <person name="Morin E."/>
            <person name="Andreopoulos B."/>
            <person name="Barry K.W."/>
            <person name="Bonito G."/>
            <person name="Buee M."/>
            <person name="Carver A."/>
            <person name="Chen C."/>
            <person name="Cichocki N."/>
            <person name="Clum A."/>
            <person name="Culley D."/>
            <person name="Crous P.W."/>
            <person name="Fauchery L."/>
            <person name="Girlanda M."/>
            <person name="Hayes R.D."/>
            <person name="Keri Z."/>
            <person name="LaButti K."/>
            <person name="Lipzen A."/>
            <person name="Lombard V."/>
            <person name="Magnuson J."/>
            <person name="Maillard F."/>
            <person name="Murat C."/>
            <person name="Nolan M."/>
            <person name="Ohm R.A."/>
            <person name="Pangilinan J."/>
            <person name="Pereira M.F."/>
            <person name="Perotto S."/>
            <person name="Peter M."/>
            <person name="Pfister S."/>
            <person name="Riley R."/>
            <person name="Sitrit Y."/>
            <person name="Stielow J.B."/>
            <person name="Szollosi G."/>
            <person name="Zifcakova L."/>
            <person name="Stursova M."/>
            <person name="Spatafora J.W."/>
            <person name="Tedersoo L."/>
            <person name="Vaario L.M."/>
            <person name="Yamada A."/>
            <person name="Yan M."/>
            <person name="Wang P."/>
            <person name="Xu J."/>
            <person name="Bruns T."/>
            <person name="Baldrian P."/>
            <person name="Vilgalys R."/>
            <person name="Dunand C."/>
            <person name="Henrissat B."/>
            <person name="Grigoriev I.V."/>
            <person name="Hibbett D."/>
            <person name="Nagy L.G."/>
            <person name="Martin F.M."/>
        </authorList>
    </citation>
    <scope>NUCLEOTIDE SEQUENCE</scope>
    <source>
        <strain evidence="10">UP504</strain>
    </source>
</reference>
<evidence type="ECO:0000256" key="3">
    <source>
        <dbReference type="ARBA" id="ARBA00022786"/>
    </source>
</evidence>
<keyword evidence="2 6" id="KW-0645">Protease</keyword>
<dbReference type="Gene3D" id="3.10.20.90">
    <property type="entry name" value="Phosphatidylinositol 3-kinase Catalytic Subunit, Chain A, domain 1"/>
    <property type="match status" value="1"/>
</dbReference>
<dbReference type="EC" id="3.4.19.12" evidence="6"/>
<dbReference type="OrthoDB" id="333239at2759"/>
<dbReference type="Proteomes" id="UP000886523">
    <property type="component" value="Unassembled WGS sequence"/>
</dbReference>
<sequence>MAPLSVSIKHSGKTYPVELDTSAAPAEFKDAIYKVTGVPPDRMKVMIKGGYLKDDTDWKKVAPKAGQIFMVIGAAGELPKPPSEKVLFLEDMTDSQLADALRLPVGLHNLGNTCYMNSTIQVLRAVPELHTALSTFDGRGNTNKDLIAAMRDLYRGMGQTTEGFPPYKFLQLLRVVAPQFAETRQGVYAQQDADECWVQIVNSLTNAPLSGFSLANGGSSMPPPAPNTKFVDQFLSGEMTKTLICDEAPDEAPTIIKERILKLDCNISISTNYMHSGILDSLNQKVEKRSPSLGREAVYTETSRISRLPANLTVHMVRFYWRRDINKKAKIMRKVKFPLELDVINLVTPALKEKLLPLNTALGQIEKERDERRKTRRKSKAKATEDAAVAAVTSNNVTSAPAAVTIPEIQMVDASHTTGTSSAVAPSEPIPGVLEDEAVVRARENETLRALIDPELAADVGSSPHGIYELCGIVTHKGASADGGHYIGWVKKDAIDSSLASGSGLSSSKPREDYDDPKDEWYKFDDDKVSIVNKEKILNLDGGGEDSTAYILLYRSKPIN</sequence>
<dbReference type="InterPro" id="IPR044635">
    <property type="entry name" value="UBP14-like"/>
</dbReference>
<feature type="domain" description="Ubiquitin-like" evidence="8">
    <location>
        <begin position="4"/>
        <end position="55"/>
    </location>
</feature>
<dbReference type="EMBL" id="MU128937">
    <property type="protein sequence ID" value="KAF9516715.1"/>
    <property type="molecule type" value="Genomic_DNA"/>
</dbReference>
<dbReference type="CDD" id="cd16104">
    <property type="entry name" value="Ubl_USP14_like"/>
    <property type="match status" value="1"/>
</dbReference>
<evidence type="ECO:0000256" key="7">
    <source>
        <dbReference type="SAM" id="MobiDB-lite"/>
    </source>
</evidence>